<keyword evidence="2" id="KW-0328">Glycosyltransferase</keyword>
<keyword evidence="8" id="KW-1185">Reference proteome</keyword>
<evidence type="ECO:0000256" key="2">
    <source>
        <dbReference type="ARBA" id="ARBA00022676"/>
    </source>
</evidence>
<dbReference type="EMBL" id="BAABME010000604">
    <property type="protein sequence ID" value="GAA0144111.1"/>
    <property type="molecule type" value="Genomic_DNA"/>
</dbReference>
<keyword evidence="5" id="KW-0472">Membrane</keyword>
<gene>
    <name evidence="7" type="ORF">LIER_04639</name>
</gene>
<dbReference type="PANTHER" id="PTHR48437:SF1">
    <property type="entry name" value="INITIATOR BINDING DOMAIN-CONTAINING PROTEIN"/>
    <property type="match status" value="1"/>
</dbReference>
<dbReference type="Pfam" id="PF04577">
    <property type="entry name" value="Glyco_transf_61"/>
    <property type="match status" value="1"/>
</dbReference>
<organism evidence="7 8">
    <name type="scientific">Lithospermum erythrorhizon</name>
    <name type="common">Purple gromwell</name>
    <name type="synonym">Lithospermum officinale var. erythrorhizon</name>
    <dbReference type="NCBI Taxonomy" id="34254"/>
    <lineage>
        <taxon>Eukaryota</taxon>
        <taxon>Viridiplantae</taxon>
        <taxon>Streptophyta</taxon>
        <taxon>Embryophyta</taxon>
        <taxon>Tracheophyta</taxon>
        <taxon>Spermatophyta</taxon>
        <taxon>Magnoliopsida</taxon>
        <taxon>eudicotyledons</taxon>
        <taxon>Gunneridae</taxon>
        <taxon>Pentapetalae</taxon>
        <taxon>asterids</taxon>
        <taxon>lamiids</taxon>
        <taxon>Boraginales</taxon>
        <taxon>Boraginaceae</taxon>
        <taxon>Boraginoideae</taxon>
        <taxon>Lithospermeae</taxon>
        <taxon>Lithospermum</taxon>
    </lineage>
</organism>
<accession>A0AAV3P067</accession>
<dbReference type="PANTHER" id="PTHR48437">
    <property type="entry name" value="INITIATOR BINDING DOMAIN-CONTAINING PROTEIN"/>
    <property type="match status" value="1"/>
</dbReference>
<keyword evidence="4" id="KW-0325">Glycoprotein</keyword>
<evidence type="ECO:0000256" key="5">
    <source>
        <dbReference type="SAM" id="Phobius"/>
    </source>
</evidence>
<keyword evidence="5" id="KW-0812">Transmembrane</keyword>
<sequence length="504" mass="57962">MNSKALKILIFLFTLNTITFYLYFSHPNHSHSPENHHSLPENHYSLPENHSRFPLSKPWPILPSYLPWDQNQHVKNQSCEGFFGNGFTRRVDVLTTLPKISRKGGWFRCLYSETLVSSVCEGGGIRMWPERIRVARGGEKVDTVMGRSEEEEVPVFEDGAFDIGSSDGSWRGKKLVGEEFLHQYVPTGEIKRHTMMELIDTIRVVGDDELQCSEWVEEPTLLLTRFEYANVFHTFTDFYSAYVASRVTGLPNRPHLVFIDGHCETQLQETWQVLFSSIKYAKHFSGPVCFHHAILTPLGYETAMFKGLTEKVDCHGASAHDLWQHPDDQRTARLSEFGEMIRAAFGFPVDRHRIFKPTSSHNILFVRREDYLAHPRHHGRIQTRLHNEAEVFEAVNSWASNQQEYKLNVINGRFAHMPMKDQVRAIQDASVIIGAHGAALTQIVSAEPKTIVLEIVAYKFRRPHFALIAQWKGLKYHPIYLGGSYARPQVVIDELHKIVRSLEW</sequence>
<evidence type="ECO:0000256" key="1">
    <source>
        <dbReference type="ARBA" id="ARBA00004323"/>
    </source>
</evidence>
<dbReference type="GO" id="GO:0000139">
    <property type="term" value="C:Golgi membrane"/>
    <property type="evidence" value="ECO:0007669"/>
    <property type="project" value="UniProtKB-SubCell"/>
</dbReference>
<evidence type="ECO:0000256" key="3">
    <source>
        <dbReference type="ARBA" id="ARBA00022679"/>
    </source>
</evidence>
<proteinExistence type="predicted"/>
<dbReference type="Proteomes" id="UP001454036">
    <property type="component" value="Unassembled WGS sequence"/>
</dbReference>
<evidence type="ECO:0000313" key="8">
    <source>
        <dbReference type="Proteomes" id="UP001454036"/>
    </source>
</evidence>
<comment type="caution">
    <text evidence="7">The sequence shown here is derived from an EMBL/GenBank/DDBJ whole genome shotgun (WGS) entry which is preliminary data.</text>
</comment>
<reference evidence="7 8" key="1">
    <citation type="submission" date="2024-01" db="EMBL/GenBank/DDBJ databases">
        <title>The complete chloroplast genome sequence of Lithospermum erythrorhizon: insights into the phylogenetic relationship among Boraginaceae species and the maternal lineages of purple gromwells.</title>
        <authorList>
            <person name="Okada T."/>
            <person name="Watanabe K."/>
        </authorList>
    </citation>
    <scope>NUCLEOTIDE SEQUENCE [LARGE SCALE GENOMIC DNA]</scope>
</reference>
<dbReference type="GO" id="GO:0016763">
    <property type="term" value="F:pentosyltransferase activity"/>
    <property type="evidence" value="ECO:0007669"/>
    <property type="project" value="UniProtKB-ARBA"/>
</dbReference>
<protein>
    <submittedName>
        <fullName evidence="7">Glycosyltransferase</fullName>
    </submittedName>
</protein>
<keyword evidence="5" id="KW-1133">Transmembrane helix</keyword>
<dbReference type="InterPro" id="IPR049625">
    <property type="entry name" value="Glyco_transf_61_cat"/>
</dbReference>
<evidence type="ECO:0000259" key="6">
    <source>
        <dbReference type="Pfam" id="PF04577"/>
    </source>
</evidence>
<dbReference type="InterPro" id="IPR007657">
    <property type="entry name" value="Glycosyltransferase_61"/>
</dbReference>
<evidence type="ECO:0000256" key="4">
    <source>
        <dbReference type="ARBA" id="ARBA00023180"/>
    </source>
</evidence>
<name>A0AAV3P067_LITER</name>
<feature type="transmembrane region" description="Helical" evidence="5">
    <location>
        <begin position="5"/>
        <end position="24"/>
    </location>
</feature>
<comment type="subcellular location">
    <subcellularLocation>
        <location evidence="1">Golgi apparatus membrane</location>
        <topology evidence="1">Single-pass type II membrane protein</topology>
    </subcellularLocation>
</comment>
<feature type="domain" description="Glycosyltransferase 61 catalytic" evidence="6">
    <location>
        <begin position="350"/>
        <end position="453"/>
    </location>
</feature>
<dbReference type="AlphaFoldDB" id="A0AAV3P067"/>
<keyword evidence="3" id="KW-0808">Transferase</keyword>
<evidence type="ECO:0000313" key="7">
    <source>
        <dbReference type="EMBL" id="GAA0144111.1"/>
    </source>
</evidence>